<accession>A0AAV9DIN4</accession>
<dbReference type="AlphaFoldDB" id="A0AAV9DIN4"/>
<feature type="compositionally biased region" description="Basic and acidic residues" evidence="4">
    <location>
        <begin position="183"/>
        <end position="195"/>
    </location>
</feature>
<sequence length="595" mass="68334">MDEDTLYKVTFVHDGFWKPVKSAHGQRYVEGRYFIEILDADKIGLLDLWEDIGPWSKSSNPRRFSFTYMVPKSMLIQYIHVSTDAKLTQVFEQNKRTKNFTLYVVENEDVAPSISPLPSSQIASERGDNEQQVLDEVDELEVHDALYGPLEERQTDNSEKRDFEDEEYSDSETEEASNEENEKENVKEEAHHDEGAVQSDGGNSCSDCEVSSEKYEGEFVEIDSEMPKMVVGSKFPIVDHFRDALKQYCVTNEFVVKYIKNERPRITSKCRVGKCSWRIYASILQDGITFEVKTLNAAHTCTSVNKVGNEMATSRWIAHKMVPILHKTPELGASKLRNDIQNKYNLTLPYSRVQKARGKALEIIHGKSTDSYKLILELREELLKANPAFAVVETDSGETWKWFMEMLHVAINNVDGLTFMSDKDKGLLSNVHIVFPGVEHRTCVRHLYSNFKKYPREVFERLVWNCTSSYKFEWNLREIRMASSPTASYLDAVNDQPEEKKKEKMIPIIRKPKRREHHPKGARGSNKPKCCGPHPPSGLTVRHRLTRFYLELTPYQSGVGHSPKRTTPRGDEGYPLLPNVIYVEPLPSKDRPVPS</sequence>
<evidence type="ECO:0000259" key="5">
    <source>
        <dbReference type="Pfam" id="PF03108"/>
    </source>
</evidence>
<dbReference type="Pfam" id="PF10551">
    <property type="entry name" value="MULE"/>
    <property type="match status" value="1"/>
</dbReference>
<dbReference type="InterPro" id="IPR018289">
    <property type="entry name" value="MULE_transposase_dom"/>
</dbReference>
<keyword evidence="3" id="KW-0233">DNA recombination</keyword>
<keyword evidence="1" id="KW-0815">Transposition</keyword>
<dbReference type="EMBL" id="JAUJYO010000013">
    <property type="protein sequence ID" value="KAK1300795.1"/>
    <property type="molecule type" value="Genomic_DNA"/>
</dbReference>
<reference evidence="7" key="1">
    <citation type="journal article" date="2023" name="Nat. Commun.">
        <title>Diploid and tetraploid genomes of Acorus and the evolution of monocots.</title>
        <authorList>
            <person name="Ma L."/>
            <person name="Liu K.W."/>
            <person name="Li Z."/>
            <person name="Hsiao Y.Y."/>
            <person name="Qi Y."/>
            <person name="Fu T."/>
            <person name="Tang G.D."/>
            <person name="Zhang D."/>
            <person name="Sun W.H."/>
            <person name="Liu D.K."/>
            <person name="Li Y."/>
            <person name="Chen G.Z."/>
            <person name="Liu X.D."/>
            <person name="Liao X.Y."/>
            <person name="Jiang Y.T."/>
            <person name="Yu X."/>
            <person name="Hao Y."/>
            <person name="Huang J."/>
            <person name="Zhao X.W."/>
            <person name="Ke S."/>
            <person name="Chen Y.Y."/>
            <person name="Wu W.L."/>
            <person name="Hsu J.L."/>
            <person name="Lin Y.F."/>
            <person name="Huang M.D."/>
            <person name="Li C.Y."/>
            <person name="Huang L."/>
            <person name="Wang Z.W."/>
            <person name="Zhao X."/>
            <person name="Zhong W.Y."/>
            <person name="Peng D.H."/>
            <person name="Ahmad S."/>
            <person name="Lan S."/>
            <person name="Zhang J.S."/>
            <person name="Tsai W.C."/>
            <person name="Van de Peer Y."/>
            <person name="Liu Z.J."/>
        </authorList>
    </citation>
    <scope>NUCLEOTIDE SEQUENCE</scope>
    <source>
        <strain evidence="7">CP</strain>
    </source>
</reference>
<evidence type="ECO:0000256" key="2">
    <source>
        <dbReference type="ARBA" id="ARBA00023125"/>
    </source>
</evidence>
<keyword evidence="8" id="KW-1185">Reference proteome</keyword>
<keyword evidence="2" id="KW-0238">DNA-binding</keyword>
<feature type="domain" description="Transposase MuDR plant" evidence="5">
    <location>
        <begin position="228"/>
        <end position="292"/>
    </location>
</feature>
<dbReference type="InterPro" id="IPR004332">
    <property type="entry name" value="Transposase_MuDR"/>
</dbReference>
<evidence type="ECO:0000256" key="4">
    <source>
        <dbReference type="SAM" id="MobiDB-lite"/>
    </source>
</evidence>
<dbReference type="GO" id="GO:0006313">
    <property type="term" value="P:DNA transposition"/>
    <property type="evidence" value="ECO:0007669"/>
    <property type="project" value="InterPro"/>
</dbReference>
<feature type="region of interest" description="Disordered" evidence="4">
    <location>
        <begin position="510"/>
        <end position="536"/>
    </location>
</feature>
<feature type="region of interest" description="Disordered" evidence="4">
    <location>
        <begin position="146"/>
        <end position="209"/>
    </location>
</feature>
<reference evidence="7" key="2">
    <citation type="submission" date="2023-06" db="EMBL/GenBank/DDBJ databases">
        <authorList>
            <person name="Ma L."/>
            <person name="Liu K.-W."/>
            <person name="Li Z."/>
            <person name="Hsiao Y.-Y."/>
            <person name="Qi Y."/>
            <person name="Fu T."/>
            <person name="Tang G."/>
            <person name="Zhang D."/>
            <person name="Sun W.-H."/>
            <person name="Liu D.-K."/>
            <person name="Li Y."/>
            <person name="Chen G.-Z."/>
            <person name="Liu X.-D."/>
            <person name="Liao X.-Y."/>
            <person name="Jiang Y.-T."/>
            <person name="Yu X."/>
            <person name="Hao Y."/>
            <person name="Huang J."/>
            <person name="Zhao X.-W."/>
            <person name="Ke S."/>
            <person name="Chen Y.-Y."/>
            <person name="Wu W.-L."/>
            <person name="Hsu J.-L."/>
            <person name="Lin Y.-F."/>
            <person name="Huang M.-D."/>
            <person name="Li C.-Y."/>
            <person name="Huang L."/>
            <person name="Wang Z.-W."/>
            <person name="Zhao X."/>
            <person name="Zhong W.-Y."/>
            <person name="Peng D.-H."/>
            <person name="Ahmad S."/>
            <person name="Lan S."/>
            <person name="Zhang J.-S."/>
            <person name="Tsai W.-C."/>
            <person name="Van De Peer Y."/>
            <person name="Liu Z.-J."/>
        </authorList>
    </citation>
    <scope>NUCLEOTIDE SEQUENCE</scope>
    <source>
        <strain evidence="7">CP</strain>
        <tissue evidence="7">Leaves</tissue>
    </source>
</reference>
<dbReference type="PANTHER" id="PTHR31973">
    <property type="entry name" value="POLYPROTEIN, PUTATIVE-RELATED"/>
    <property type="match status" value="1"/>
</dbReference>
<feature type="compositionally biased region" description="Basic and acidic residues" evidence="4">
    <location>
        <begin position="146"/>
        <end position="163"/>
    </location>
</feature>
<feature type="region of interest" description="Disordered" evidence="4">
    <location>
        <begin position="556"/>
        <end position="575"/>
    </location>
</feature>
<dbReference type="GO" id="GO:0003677">
    <property type="term" value="F:DNA binding"/>
    <property type="evidence" value="ECO:0007669"/>
    <property type="project" value="UniProtKB-KW"/>
</dbReference>
<evidence type="ECO:0000259" key="6">
    <source>
        <dbReference type="Pfam" id="PF10551"/>
    </source>
</evidence>
<feature type="compositionally biased region" description="Basic residues" evidence="4">
    <location>
        <begin position="510"/>
        <end position="521"/>
    </location>
</feature>
<evidence type="ECO:0000256" key="1">
    <source>
        <dbReference type="ARBA" id="ARBA00022578"/>
    </source>
</evidence>
<protein>
    <recommendedName>
        <fullName evidence="9">Transposase MuDR plant domain-containing protein</fullName>
    </recommendedName>
</protein>
<evidence type="ECO:0000256" key="3">
    <source>
        <dbReference type="ARBA" id="ARBA00023172"/>
    </source>
</evidence>
<organism evidence="7 8">
    <name type="scientific">Acorus calamus</name>
    <name type="common">Sweet flag</name>
    <dbReference type="NCBI Taxonomy" id="4465"/>
    <lineage>
        <taxon>Eukaryota</taxon>
        <taxon>Viridiplantae</taxon>
        <taxon>Streptophyta</taxon>
        <taxon>Embryophyta</taxon>
        <taxon>Tracheophyta</taxon>
        <taxon>Spermatophyta</taxon>
        <taxon>Magnoliopsida</taxon>
        <taxon>Liliopsida</taxon>
        <taxon>Acoraceae</taxon>
        <taxon>Acorus</taxon>
    </lineage>
</organism>
<dbReference type="GO" id="GO:0004803">
    <property type="term" value="F:transposase activity"/>
    <property type="evidence" value="ECO:0007669"/>
    <property type="project" value="InterPro"/>
</dbReference>
<evidence type="ECO:0008006" key="9">
    <source>
        <dbReference type="Google" id="ProtNLM"/>
    </source>
</evidence>
<name>A0AAV9DIN4_ACOCL</name>
<comment type="caution">
    <text evidence="7">The sequence shown here is derived from an EMBL/GenBank/DDBJ whole genome shotgun (WGS) entry which is preliminary data.</text>
</comment>
<proteinExistence type="predicted"/>
<feature type="domain" description="MULE transposase" evidence="6">
    <location>
        <begin position="386"/>
        <end position="450"/>
    </location>
</feature>
<dbReference type="Pfam" id="PF03108">
    <property type="entry name" value="DBD_Tnp_Mut"/>
    <property type="match status" value="1"/>
</dbReference>
<dbReference type="PROSITE" id="PS01007">
    <property type="entry name" value="TRANSPOSASE_MUTATOR"/>
    <property type="match status" value="1"/>
</dbReference>
<dbReference type="InterPro" id="IPR001207">
    <property type="entry name" value="Transposase_mutator"/>
</dbReference>
<evidence type="ECO:0000313" key="7">
    <source>
        <dbReference type="EMBL" id="KAK1300795.1"/>
    </source>
</evidence>
<feature type="compositionally biased region" description="Acidic residues" evidence="4">
    <location>
        <begin position="164"/>
        <end position="182"/>
    </location>
</feature>
<gene>
    <name evidence="7" type="ORF">QJS10_CPB13g01202</name>
</gene>
<dbReference type="PANTHER" id="PTHR31973:SF187">
    <property type="entry name" value="MUTATOR TRANSPOSASE MUDRA PROTEIN"/>
    <property type="match status" value="1"/>
</dbReference>
<evidence type="ECO:0000313" key="8">
    <source>
        <dbReference type="Proteomes" id="UP001180020"/>
    </source>
</evidence>
<dbReference type="Proteomes" id="UP001180020">
    <property type="component" value="Unassembled WGS sequence"/>
</dbReference>